<dbReference type="PRINTS" id="PR01182">
    <property type="entry name" value="ORNDCRBXLASE"/>
</dbReference>
<dbReference type="EMBL" id="GG662650">
    <property type="protein sequence ID" value="EAR98543.2"/>
    <property type="molecule type" value="Genomic_DNA"/>
</dbReference>
<comment type="catalytic activity">
    <reaction evidence="8">
        <text>L-ornithine + H(+) = putrescine + CO2</text>
        <dbReference type="Rhea" id="RHEA:22964"/>
        <dbReference type="ChEBI" id="CHEBI:15378"/>
        <dbReference type="ChEBI" id="CHEBI:16526"/>
        <dbReference type="ChEBI" id="CHEBI:46911"/>
        <dbReference type="ChEBI" id="CHEBI:326268"/>
        <dbReference type="EC" id="4.1.1.17"/>
    </reaction>
</comment>
<dbReference type="PROSITE" id="PS00878">
    <property type="entry name" value="ODR_DC_2_1"/>
    <property type="match status" value="1"/>
</dbReference>
<dbReference type="InterPro" id="IPR022653">
    <property type="entry name" value="De-COase2_pyr-phos_BS"/>
</dbReference>
<name>Q23PZ2_TETTS</name>
<evidence type="ECO:0000313" key="13">
    <source>
        <dbReference type="Proteomes" id="UP000009168"/>
    </source>
</evidence>
<dbReference type="InParanoid" id="Q23PZ2"/>
<comment type="subunit">
    <text evidence="7">Homodimer. Only the dimer is catalytically active, as the active sites are constructed of residues from both monomers.</text>
</comment>
<dbReference type="CDD" id="cd00622">
    <property type="entry name" value="PLPDE_III_ODC"/>
    <property type="match status" value="1"/>
</dbReference>
<comment type="pathway">
    <text evidence="5">Amine and polyamine biosynthesis; putrescine biosynthesis via L-ornithine pathway; putrescine from L-ornithine: step 1/1.</text>
</comment>
<dbReference type="InterPro" id="IPR000183">
    <property type="entry name" value="Orn/DAP/Arg_de-COase"/>
</dbReference>
<dbReference type="GO" id="GO:0004586">
    <property type="term" value="F:ornithine decarboxylase activity"/>
    <property type="evidence" value="ECO:0007669"/>
    <property type="project" value="UniProtKB-EC"/>
</dbReference>
<feature type="domain" description="Orn/DAP/Arg decarboxylase 2 N-terminal" evidence="11">
    <location>
        <begin position="115"/>
        <end position="344"/>
    </location>
</feature>
<dbReference type="eggNOG" id="KOG0622">
    <property type="taxonomic scope" value="Eukaryota"/>
</dbReference>
<feature type="active site" description="Proton donor" evidence="9">
    <location>
        <position position="422"/>
    </location>
</feature>
<dbReference type="Proteomes" id="UP000009168">
    <property type="component" value="Unassembled WGS sequence"/>
</dbReference>
<evidence type="ECO:0000256" key="10">
    <source>
        <dbReference type="SAM" id="MobiDB-lite"/>
    </source>
</evidence>
<dbReference type="Gene3D" id="3.20.20.10">
    <property type="entry name" value="Alanine racemase"/>
    <property type="match status" value="1"/>
</dbReference>
<dbReference type="Gene3D" id="2.40.37.10">
    <property type="entry name" value="Lyase, Ornithine Decarboxylase, Chain A, domain 1"/>
    <property type="match status" value="1"/>
</dbReference>
<dbReference type="GO" id="GO:0005737">
    <property type="term" value="C:cytoplasm"/>
    <property type="evidence" value="ECO:0007669"/>
    <property type="project" value="TreeGrafter"/>
</dbReference>
<dbReference type="EC" id="4.1.1.17" evidence="6"/>
<comment type="cofactor">
    <cofactor evidence="1 9">
        <name>pyridoxal 5'-phosphate</name>
        <dbReference type="ChEBI" id="CHEBI:597326"/>
    </cofactor>
</comment>
<dbReference type="PANTHER" id="PTHR11482:SF6">
    <property type="entry name" value="ORNITHINE DECARBOXYLASE 1-RELATED"/>
    <property type="match status" value="1"/>
</dbReference>
<dbReference type="SUPFAM" id="SSF50621">
    <property type="entry name" value="Alanine racemase C-terminal domain-like"/>
    <property type="match status" value="1"/>
</dbReference>
<dbReference type="InterPro" id="IPR009006">
    <property type="entry name" value="Ala_racemase/Decarboxylase_C"/>
</dbReference>
<keyword evidence="3 9" id="KW-0663">Pyridoxal phosphate</keyword>
<protein>
    <recommendedName>
        <fullName evidence="6">ornithine decarboxylase</fullName>
        <ecNumber evidence="6">4.1.1.17</ecNumber>
    </recommendedName>
</protein>
<dbReference type="SUPFAM" id="SSF51419">
    <property type="entry name" value="PLP-binding barrel"/>
    <property type="match status" value="1"/>
</dbReference>
<dbReference type="InterPro" id="IPR022644">
    <property type="entry name" value="De-COase2_N"/>
</dbReference>
<evidence type="ECO:0000256" key="6">
    <source>
        <dbReference type="ARBA" id="ARBA00034138"/>
    </source>
</evidence>
<dbReference type="InterPro" id="IPR002433">
    <property type="entry name" value="Orn_de-COase"/>
</dbReference>
<comment type="similarity">
    <text evidence="2">Belongs to the Orn/Lys/Arg decarboxylase class-II family.</text>
</comment>
<dbReference type="STRING" id="312017.Q23PZ2"/>
<evidence type="ECO:0000256" key="1">
    <source>
        <dbReference type="ARBA" id="ARBA00001933"/>
    </source>
</evidence>
<dbReference type="GeneID" id="7825724"/>
<dbReference type="HOGENOM" id="CLU_430559_0_0_1"/>
<evidence type="ECO:0000256" key="2">
    <source>
        <dbReference type="ARBA" id="ARBA00008872"/>
    </source>
</evidence>
<organism evidence="12 13">
    <name type="scientific">Tetrahymena thermophila (strain SB210)</name>
    <dbReference type="NCBI Taxonomy" id="312017"/>
    <lineage>
        <taxon>Eukaryota</taxon>
        <taxon>Sar</taxon>
        <taxon>Alveolata</taxon>
        <taxon>Ciliophora</taxon>
        <taxon>Intramacronucleata</taxon>
        <taxon>Oligohymenophorea</taxon>
        <taxon>Hymenostomatida</taxon>
        <taxon>Tetrahymenina</taxon>
        <taxon>Tetrahymenidae</taxon>
        <taxon>Tetrahymena</taxon>
    </lineage>
</organism>
<dbReference type="RefSeq" id="XP_001018788.2">
    <property type="nucleotide sequence ID" value="XM_001018788.3"/>
</dbReference>
<dbReference type="Pfam" id="PF02784">
    <property type="entry name" value="Orn_Arg_deC_N"/>
    <property type="match status" value="1"/>
</dbReference>
<evidence type="ECO:0000256" key="7">
    <source>
        <dbReference type="ARBA" id="ARBA00046672"/>
    </source>
</evidence>
<evidence type="ECO:0000256" key="8">
    <source>
        <dbReference type="ARBA" id="ARBA00049127"/>
    </source>
</evidence>
<sequence length="504" mass="56159">MQVYQKCLQQKIPLETKSLFVSLKNNMSETKPLNNNNLYTNQWSSNNNILTKKLTAASQANFSTNAQSTSANTYFLKGLDSRILNAEQREELVSFVNQDPFGQSFLVYNSHEALRKLNAWRSKLSWIQPFYALKSNPIDPLVEDLCSNGAGLDVASQGEIKKGLEMGISASNMIYSNPVKEEKDILYAAQNNVLYTTADTFDEIVKIHTLAPNMKILWRISITEDNSQQLATVFSNKFGDDITSLEDAHQKFKFIAQELGVRLHGIHFHCGSGKNGSSSFLKAVNMARKCIEIGRQYGHAMEILDLGGGYPSGDLNDKFIANLKDTCNDPLGYRVIAEPGRHFSSQTCYLFTRILAKRSKQGKTCFHVNDSLYHSFNCVLMDGVSFENDNDQFYSVVNNNTLEQSEINKNSMINSSVFGMTCDGADVIARNVGFCGDAKVGDWLCFSGMGSYTFGPKSAFNGMESTTRVFKWSSPIGVPESPKKAAETSEEPSLIWKPKLEPAF</sequence>
<keyword evidence="13" id="KW-1185">Reference proteome</keyword>
<evidence type="ECO:0000256" key="5">
    <source>
        <dbReference type="ARBA" id="ARBA00034115"/>
    </source>
</evidence>
<dbReference type="PRINTS" id="PR01179">
    <property type="entry name" value="ODADCRBXLASE"/>
</dbReference>
<proteinExistence type="inferred from homology"/>
<keyword evidence="4" id="KW-0456">Lyase</keyword>
<evidence type="ECO:0000313" key="12">
    <source>
        <dbReference type="EMBL" id="EAR98543.2"/>
    </source>
</evidence>
<reference evidence="13" key="1">
    <citation type="journal article" date="2006" name="PLoS Biol.">
        <title>Macronuclear genome sequence of the ciliate Tetrahymena thermophila, a model eukaryote.</title>
        <authorList>
            <person name="Eisen J.A."/>
            <person name="Coyne R.S."/>
            <person name="Wu M."/>
            <person name="Wu D."/>
            <person name="Thiagarajan M."/>
            <person name="Wortman J.R."/>
            <person name="Badger J.H."/>
            <person name="Ren Q."/>
            <person name="Amedeo P."/>
            <person name="Jones K.M."/>
            <person name="Tallon L.J."/>
            <person name="Delcher A.L."/>
            <person name="Salzberg S.L."/>
            <person name="Silva J.C."/>
            <person name="Haas B.J."/>
            <person name="Majoros W.H."/>
            <person name="Farzad M."/>
            <person name="Carlton J.M."/>
            <person name="Smith R.K. Jr."/>
            <person name="Garg J."/>
            <person name="Pearlman R.E."/>
            <person name="Karrer K.M."/>
            <person name="Sun L."/>
            <person name="Manning G."/>
            <person name="Elde N.C."/>
            <person name="Turkewitz A.P."/>
            <person name="Asai D.J."/>
            <person name="Wilkes D.E."/>
            <person name="Wang Y."/>
            <person name="Cai H."/>
            <person name="Collins K."/>
            <person name="Stewart B.A."/>
            <person name="Lee S.R."/>
            <person name="Wilamowska K."/>
            <person name="Weinberg Z."/>
            <person name="Ruzzo W.L."/>
            <person name="Wloga D."/>
            <person name="Gaertig J."/>
            <person name="Frankel J."/>
            <person name="Tsao C.-C."/>
            <person name="Gorovsky M.A."/>
            <person name="Keeling P.J."/>
            <person name="Waller R.F."/>
            <person name="Patron N.J."/>
            <person name="Cherry J.M."/>
            <person name="Stover N.A."/>
            <person name="Krieger C.J."/>
            <person name="del Toro C."/>
            <person name="Ryder H.F."/>
            <person name="Williamson S.C."/>
            <person name="Barbeau R.A."/>
            <person name="Hamilton E.P."/>
            <person name="Orias E."/>
        </authorList>
    </citation>
    <scope>NUCLEOTIDE SEQUENCE [LARGE SCALE GENOMIC DNA]</scope>
    <source>
        <strain evidence="13">SB210</strain>
    </source>
</reference>
<evidence type="ECO:0000256" key="3">
    <source>
        <dbReference type="ARBA" id="ARBA00022898"/>
    </source>
</evidence>
<dbReference type="GO" id="GO:0033387">
    <property type="term" value="P:putrescine biosynthetic process from arginine, via ornithine"/>
    <property type="evidence" value="ECO:0007669"/>
    <property type="project" value="TreeGrafter"/>
</dbReference>
<evidence type="ECO:0000256" key="4">
    <source>
        <dbReference type="ARBA" id="ARBA00023239"/>
    </source>
</evidence>
<dbReference type="AlphaFoldDB" id="Q23PZ2"/>
<dbReference type="PANTHER" id="PTHR11482">
    <property type="entry name" value="ARGININE/DIAMINOPIMELATE/ORNITHINE DECARBOXYLASE"/>
    <property type="match status" value="1"/>
</dbReference>
<accession>Q23PZ2</accession>
<feature type="modified residue" description="N6-(pyridoxal phosphate)lysine" evidence="9">
    <location>
        <position position="134"/>
    </location>
</feature>
<dbReference type="OrthoDB" id="287243at2759"/>
<dbReference type="InterPro" id="IPR029066">
    <property type="entry name" value="PLP-binding_barrel"/>
</dbReference>
<evidence type="ECO:0000256" key="9">
    <source>
        <dbReference type="PIRSR" id="PIRSR600183-50"/>
    </source>
</evidence>
<evidence type="ECO:0000259" key="11">
    <source>
        <dbReference type="Pfam" id="PF02784"/>
    </source>
</evidence>
<dbReference type="FunFam" id="3.20.20.10:FF:000008">
    <property type="entry name" value="Ornithine decarboxylase"/>
    <property type="match status" value="1"/>
</dbReference>
<dbReference type="KEGG" id="tet:TTHERM_00462900"/>
<gene>
    <name evidence="12" type="ORF">TTHERM_00462900</name>
</gene>
<feature type="region of interest" description="Disordered" evidence="10">
    <location>
        <begin position="477"/>
        <end position="504"/>
    </location>
</feature>